<keyword evidence="5 7" id="KW-0472">Membrane</keyword>
<evidence type="ECO:0000256" key="3">
    <source>
        <dbReference type="ARBA" id="ARBA00022692"/>
    </source>
</evidence>
<comment type="subcellular location">
    <subcellularLocation>
        <location evidence="1">Cell membrane</location>
        <topology evidence="1">Multi-pass membrane protein</topology>
    </subcellularLocation>
</comment>
<keyword evidence="3 7" id="KW-0812">Transmembrane</keyword>
<evidence type="ECO:0000313" key="10">
    <source>
        <dbReference type="EMBL" id="QUW03067.1"/>
    </source>
</evidence>
<dbReference type="RefSeq" id="WP_211428958.1">
    <property type="nucleotide sequence ID" value="NZ_CP072648.1"/>
</dbReference>
<dbReference type="Pfam" id="PF02687">
    <property type="entry name" value="FtsX"/>
    <property type="match status" value="1"/>
</dbReference>
<evidence type="ECO:0000256" key="4">
    <source>
        <dbReference type="ARBA" id="ARBA00022989"/>
    </source>
</evidence>
<feature type="transmembrane region" description="Helical" evidence="7">
    <location>
        <begin position="20"/>
        <end position="43"/>
    </location>
</feature>
<evidence type="ECO:0000259" key="9">
    <source>
        <dbReference type="Pfam" id="PF12704"/>
    </source>
</evidence>
<dbReference type="Pfam" id="PF12704">
    <property type="entry name" value="MacB_PCD"/>
    <property type="match status" value="1"/>
</dbReference>
<evidence type="ECO:0000256" key="7">
    <source>
        <dbReference type="SAM" id="Phobius"/>
    </source>
</evidence>
<feature type="transmembrane region" description="Helical" evidence="7">
    <location>
        <begin position="293"/>
        <end position="320"/>
    </location>
</feature>
<name>A0ABX8B801_9BACT</name>
<keyword evidence="2" id="KW-1003">Cell membrane</keyword>
<dbReference type="InterPro" id="IPR050250">
    <property type="entry name" value="Macrolide_Exporter_MacB"/>
</dbReference>
<evidence type="ECO:0000256" key="2">
    <source>
        <dbReference type="ARBA" id="ARBA00022475"/>
    </source>
</evidence>
<feature type="transmembrane region" description="Helical" evidence="7">
    <location>
        <begin position="340"/>
        <end position="363"/>
    </location>
</feature>
<feature type="domain" description="MacB-like periplasmic core" evidence="9">
    <location>
        <begin position="22"/>
        <end position="258"/>
    </location>
</feature>
<evidence type="ECO:0000313" key="11">
    <source>
        <dbReference type="Proteomes" id="UP000676506"/>
    </source>
</evidence>
<proteinExistence type="inferred from homology"/>
<evidence type="ECO:0000259" key="8">
    <source>
        <dbReference type="Pfam" id="PF02687"/>
    </source>
</evidence>
<reference evidence="10 11" key="1">
    <citation type="submission" date="2021-03" db="EMBL/GenBank/DDBJ databases">
        <title>Genomic and phenotypic characterization of Chloracidobacterium isolates provides evidence for multiple species.</title>
        <authorList>
            <person name="Saini M.K."/>
            <person name="Costas A.M.G."/>
            <person name="Tank M."/>
            <person name="Bryant D.A."/>
        </authorList>
    </citation>
    <scope>NUCLEOTIDE SEQUENCE [LARGE SCALE GENOMIC DNA]</scope>
    <source>
        <strain evidence="10 11">BV2-C</strain>
    </source>
</reference>
<feature type="domain" description="ABC3 transporter permease C-terminal" evidence="8">
    <location>
        <begin position="299"/>
        <end position="413"/>
    </location>
</feature>
<accession>A0ABX8B801</accession>
<comment type="similarity">
    <text evidence="6">Belongs to the ABC-4 integral membrane protein family.</text>
</comment>
<feature type="transmembrane region" description="Helical" evidence="7">
    <location>
        <begin position="383"/>
        <end position="403"/>
    </location>
</feature>
<organism evidence="10 11">
    <name type="scientific">Chloracidobacterium validum</name>
    <dbReference type="NCBI Taxonomy" id="2821543"/>
    <lineage>
        <taxon>Bacteria</taxon>
        <taxon>Pseudomonadati</taxon>
        <taxon>Acidobacteriota</taxon>
        <taxon>Terriglobia</taxon>
        <taxon>Terriglobales</taxon>
        <taxon>Acidobacteriaceae</taxon>
        <taxon>Chloracidobacterium</taxon>
    </lineage>
</organism>
<dbReference type="InterPro" id="IPR003838">
    <property type="entry name" value="ABC3_permease_C"/>
</dbReference>
<evidence type="ECO:0000256" key="5">
    <source>
        <dbReference type="ARBA" id="ARBA00023136"/>
    </source>
</evidence>
<keyword evidence="4 7" id="KW-1133">Transmembrane helix</keyword>
<gene>
    <name evidence="10" type="ORF">J8C06_01080</name>
</gene>
<sequence length="420" mass="45580">MHLLLENIWLALINVWANKLRSLLTVLGVLVGTATVIAVSSVLTGVKDRTAKLAAQVGPEVLYVSRFDSIGPRFSRPSAEERQRKPLTEEDAEAVNRLPTVRAATPQLVVGSFGPSATQYRLKFKGREATRPIAFGVWANYPEVRWLNLRAGRFFTPEEHNRKLDVAVLGPVAAEQLFGQQNPLGEMVEFEGRSYRVIGVVEKGPTGIFGDTPEDRQIIIPYANLAQRYPELVRDRGVTIIAHAQAGRLEAMRDEITELLRRRRRVRADQPDNFGISTPDAIFATFDSITSTLGVIAISLASVSLLVGGIGVMNIMLVSVTERTKEIGTRRAVGARRRDVLTQFLIEAVVLSLIGGALGIGIGMGLSAGLNAFVPSVPSLVPLWSVGIGFGISVAVGLLSGFLPALRASQLDPAEALRYE</sequence>
<evidence type="ECO:0000256" key="1">
    <source>
        <dbReference type="ARBA" id="ARBA00004651"/>
    </source>
</evidence>
<dbReference type="Proteomes" id="UP000676506">
    <property type="component" value="Chromosome 1"/>
</dbReference>
<dbReference type="PANTHER" id="PTHR30572:SF4">
    <property type="entry name" value="ABC TRANSPORTER PERMEASE YTRF"/>
    <property type="match status" value="1"/>
</dbReference>
<dbReference type="PANTHER" id="PTHR30572">
    <property type="entry name" value="MEMBRANE COMPONENT OF TRANSPORTER-RELATED"/>
    <property type="match status" value="1"/>
</dbReference>
<dbReference type="InterPro" id="IPR025857">
    <property type="entry name" value="MacB_PCD"/>
</dbReference>
<dbReference type="EMBL" id="CP072648">
    <property type="protein sequence ID" value="QUW03067.1"/>
    <property type="molecule type" value="Genomic_DNA"/>
</dbReference>
<evidence type="ECO:0000256" key="6">
    <source>
        <dbReference type="ARBA" id="ARBA00038076"/>
    </source>
</evidence>
<keyword evidence="11" id="KW-1185">Reference proteome</keyword>
<protein>
    <submittedName>
        <fullName evidence="10">ABC transporter permease</fullName>
    </submittedName>
</protein>